<evidence type="ECO:0000256" key="4">
    <source>
        <dbReference type="ARBA" id="ARBA00023136"/>
    </source>
</evidence>
<accession>A0A916RMN6</accession>
<comment type="caution">
    <text evidence="6">The sequence shown here is derived from an EMBL/GenBank/DDBJ whole genome shotgun (WGS) entry which is preliminary data.</text>
</comment>
<gene>
    <name evidence="6" type="ORF">GCM10011499_35280</name>
</gene>
<organism evidence="6 7">
    <name type="scientific">Pelagibacterium lentulum</name>
    <dbReference type="NCBI Taxonomy" id="2029865"/>
    <lineage>
        <taxon>Bacteria</taxon>
        <taxon>Pseudomonadati</taxon>
        <taxon>Pseudomonadota</taxon>
        <taxon>Alphaproteobacteria</taxon>
        <taxon>Hyphomicrobiales</taxon>
        <taxon>Devosiaceae</taxon>
        <taxon>Pelagibacterium</taxon>
    </lineage>
</organism>
<dbReference type="InterPro" id="IPR039428">
    <property type="entry name" value="NUOK/Mnh_C1-like"/>
</dbReference>
<keyword evidence="7" id="KW-1185">Reference proteome</keyword>
<evidence type="ECO:0000256" key="3">
    <source>
        <dbReference type="ARBA" id="ARBA00022989"/>
    </source>
</evidence>
<name>A0A916RMN6_9HYPH</name>
<feature type="transmembrane region" description="Helical" evidence="5">
    <location>
        <begin position="6"/>
        <end position="24"/>
    </location>
</feature>
<evidence type="ECO:0000313" key="7">
    <source>
        <dbReference type="Proteomes" id="UP000596977"/>
    </source>
</evidence>
<dbReference type="EMBL" id="BMKB01000008">
    <property type="protein sequence ID" value="GGA61928.1"/>
    <property type="molecule type" value="Genomic_DNA"/>
</dbReference>
<keyword evidence="2 5" id="KW-0812">Transmembrane</keyword>
<keyword evidence="3 5" id="KW-1133">Transmembrane helix</keyword>
<dbReference type="AlphaFoldDB" id="A0A916RMN6"/>
<dbReference type="Pfam" id="PF00420">
    <property type="entry name" value="Oxidored_q2"/>
    <property type="match status" value="1"/>
</dbReference>
<evidence type="ECO:0000256" key="2">
    <source>
        <dbReference type="ARBA" id="ARBA00022692"/>
    </source>
</evidence>
<comment type="subcellular location">
    <subcellularLocation>
        <location evidence="1">Membrane</location>
        <topology evidence="1">Multi-pass membrane protein</topology>
    </subcellularLocation>
</comment>
<evidence type="ECO:0008006" key="8">
    <source>
        <dbReference type="Google" id="ProtNLM"/>
    </source>
</evidence>
<evidence type="ECO:0000256" key="1">
    <source>
        <dbReference type="ARBA" id="ARBA00004141"/>
    </source>
</evidence>
<evidence type="ECO:0000313" key="6">
    <source>
        <dbReference type="EMBL" id="GGA61928.1"/>
    </source>
</evidence>
<dbReference type="Gene3D" id="1.10.287.3510">
    <property type="match status" value="1"/>
</dbReference>
<proteinExistence type="predicted"/>
<dbReference type="GO" id="GO:0016020">
    <property type="term" value="C:membrane"/>
    <property type="evidence" value="ECO:0007669"/>
    <property type="project" value="UniProtKB-SubCell"/>
</dbReference>
<sequence>MMTWASGWLIYGLTGATLIGLGLFGFASHTNLLRRILAFNVVGSGIFLVFGATGFRVPELGADAVPQALIITGIVVALSATALAVSLITRHASLSGSATLPDDDREDR</sequence>
<dbReference type="RefSeq" id="WP_127071529.1">
    <property type="nucleotide sequence ID" value="NZ_BMKB01000008.1"/>
</dbReference>
<feature type="transmembrane region" description="Helical" evidence="5">
    <location>
        <begin position="67"/>
        <end position="88"/>
    </location>
</feature>
<reference evidence="6 7" key="1">
    <citation type="journal article" date="2014" name="Int. J. Syst. Evol. Microbiol.">
        <title>Complete genome sequence of Corynebacterium casei LMG S-19264T (=DSM 44701T), isolated from a smear-ripened cheese.</title>
        <authorList>
            <consortium name="US DOE Joint Genome Institute (JGI-PGF)"/>
            <person name="Walter F."/>
            <person name="Albersmeier A."/>
            <person name="Kalinowski J."/>
            <person name="Ruckert C."/>
        </authorList>
    </citation>
    <scope>NUCLEOTIDE SEQUENCE [LARGE SCALE GENOMIC DNA]</scope>
    <source>
        <strain evidence="6 7">CGMCC 1.15896</strain>
    </source>
</reference>
<feature type="transmembrane region" description="Helical" evidence="5">
    <location>
        <begin position="36"/>
        <end position="55"/>
    </location>
</feature>
<dbReference type="Proteomes" id="UP000596977">
    <property type="component" value="Unassembled WGS sequence"/>
</dbReference>
<keyword evidence="4 5" id="KW-0472">Membrane</keyword>
<evidence type="ECO:0000256" key="5">
    <source>
        <dbReference type="SAM" id="Phobius"/>
    </source>
</evidence>
<dbReference type="OrthoDB" id="9799219at2"/>
<protein>
    <recommendedName>
        <fullName evidence="8">Multisubunit sodium/proton antiporter, MrpC subunit</fullName>
    </recommendedName>
</protein>